<sequence>MRAGPLAPIRVTLTSVQPGRLTPALFGIGTVEARRSVLVGPTLAGRVRSVRVEVGDTVQAGQWLAEMDPVDLEERRLAVEASIARAGSTLAAAQAQGRDMLARRELAAMNARRNTDLAAQNFISAGALEARLQELASAEAALGAAEANLSAAQHDLQRLAAERAGLLQQRASLRLTAPMDAVVTSRDAEPGSTVIAGQAVLRLIAPDSLWVRVRLDQARSAGLAVGLPAQIALRSQPGAALRGHVARVEAVSDSVTEERMALVAFDPLPSGVSVGDLAEVTLSLPAASDALLVPNAAIVQVQGRTGVWQLDGDALRFVALRLGQASLDGQVQVLDGLRAGDRIVVHSEKALNSHSRLQVVDSLAGPQP</sequence>
<dbReference type="NCBIfam" id="TIGR01730">
    <property type="entry name" value="RND_mfp"/>
    <property type="match status" value="1"/>
</dbReference>
<dbReference type="Gene3D" id="1.10.287.470">
    <property type="entry name" value="Helix hairpin bin"/>
    <property type="match status" value="1"/>
</dbReference>
<reference evidence="4" key="1">
    <citation type="submission" date="2021-04" db="EMBL/GenBank/DDBJ databases">
        <title>The genome sequence of Ideonella sp. 4Y11.</title>
        <authorList>
            <person name="Liu Y."/>
        </authorList>
    </citation>
    <scope>NUCLEOTIDE SEQUENCE</scope>
    <source>
        <strain evidence="4">4Y11</strain>
    </source>
</reference>
<evidence type="ECO:0000259" key="3">
    <source>
        <dbReference type="Pfam" id="PF25917"/>
    </source>
</evidence>
<evidence type="ECO:0000256" key="1">
    <source>
        <dbReference type="ARBA" id="ARBA00009477"/>
    </source>
</evidence>
<name>A0A941BP36_9BURK</name>
<dbReference type="EMBL" id="JAGQDE010000001">
    <property type="protein sequence ID" value="MBQ0957645.1"/>
    <property type="molecule type" value="Genomic_DNA"/>
</dbReference>
<evidence type="ECO:0000313" key="4">
    <source>
        <dbReference type="EMBL" id="MBQ0957645.1"/>
    </source>
</evidence>
<feature type="coiled-coil region" evidence="2">
    <location>
        <begin position="128"/>
        <end position="169"/>
    </location>
</feature>
<protein>
    <submittedName>
        <fullName evidence="4">Efflux RND transporter periplasmic adaptor subunit</fullName>
    </submittedName>
</protein>
<evidence type="ECO:0000313" key="5">
    <source>
        <dbReference type="Proteomes" id="UP000678374"/>
    </source>
</evidence>
<feature type="domain" description="Multidrug resistance protein MdtA-like barrel-sandwich hybrid" evidence="3">
    <location>
        <begin position="36"/>
        <end position="200"/>
    </location>
</feature>
<dbReference type="Gene3D" id="2.40.50.100">
    <property type="match status" value="1"/>
</dbReference>
<dbReference type="Pfam" id="PF25917">
    <property type="entry name" value="BSH_RND"/>
    <property type="match status" value="1"/>
</dbReference>
<comment type="similarity">
    <text evidence="1">Belongs to the membrane fusion protein (MFP) (TC 8.A.1) family.</text>
</comment>
<accession>A0A941BP36</accession>
<dbReference type="PANTHER" id="PTHR30469:SF15">
    <property type="entry name" value="HLYD FAMILY OF SECRETION PROTEINS"/>
    <property type="match status" value="1"/>
</dbReference>
<dbReference type="Gene3D" id="2.40.30.170">
    <property type="match status" value="1"/>
</dbReference>
<dbReference type="Gene3D" id="2.40.420.20">
    <property type="match status" value="1"/>
</dbReference>
<dbReference type="InterPro" id="IPR058625">
    <property type="entry name" value="MdtA-like_BSH"/>
</dbReference>
<dbReference type="GO" id="GO:0015562">
    <property type="term" value="F:efflux transmembrane transporter activity"/>
    <property type="evidence" value="ECO:0007669"/>
    <property type="project" value="TreeGrafter"/>
</dbReference>
<dbReference type="AlphaFoldDB" id="A0A941BP36"/>
<proteinExistence type="inferred from homology"/>
<comment type="caution">
    <text evidence="4">The sequence shown here is derived from an EMBL/GenBank/DDBJ whole genome shotgun (WGS) entry which is preliminary data.</text>
</comment>
<keyword evidence="5" id="KW-1185">Reference proteome</keyword>
<organism evidence="4 5">
    <name type="scientific">Ideonella aquatica</name>
    <dbReference type="NCBI Taxonomy" id="2824119"/>
    <lineage>
        <taxon>Bacteria</taxon>
        <taxon>Pseudomonadati</taxon>
        <taxon>Pseudomonadota</taxon>
        <taxon>Betaproteobacteria</taxon>
        <taxon>Burkholderiales</taxon>
        <taxon>Sphaerotilaceae</taxon>
        <taxon>Ideonella</taxon>
    </lineage>
</organism>
<gene>
    <name evidence="4" type="ORF">KAK06_01620</name>
</gene>
<dbReference type="PANTHER" id="PTHR30469">
    <property type="entry name" value="MULTIDRUG RESISTANCE PROTEIN MDTA"/>
    <property type="match status" value="1"/>
</dbReference>
<dbReference type="Proteomes" id="UP000678374">
    <property type="component" value="Unassembled WGS sequence"/>
</dbReference>
<evidence type="ECO:0000256" key="2">
    <source>
        <dbReference type="SAM" id="Coils"/>
    </source>
</evidence>
<dbReference type="InterPro" id="IPR006143">
    <property type="entry name" value="RND_pump_MFP"/>
</dbReference>
<keyword evidence="2" id="KW-0175">Coiled coil</keyword>
<dbReference type="GO" id="GO:1990281">
    <property type="term" value="C:efflux pump complex"/>
    <property type="evidence" value="ECO:0007669"/>
    <property type="project" value="TreeGrafter"/>
</dbReference>
<dbReference type="SUPFAM" id="SSF111369">
    <property type="entry name" value="HlyD-like secretion proteins"/>
    <property type="match status" value="1"/>
</dbReference>